<evidence type="ECO:0000313" key="2">
    <source>
        <dbReference type="EMBL" id="SFD41416.1"/>
    </source>
</evidence>
<keyword evidence="1" id="KW-0732">Signal</keyword>
<feature type="chain" id="PRO_5011543391" description="DUF2059 domain-containing protein" evidence="1">
    <location>
        <begin position="25"/>
        <end position="149"/>
    </location>
</feature>
<evidence type="ECO:0000256" key="1">
    <source>
        <dbReference type="SAM" id="SignalP"/>
    </source>
</evidence>
<dbReference type="OrthoDB" id="1271647at2"/>
<dbReference type="EMBL" id="FOMH01000007">
    <property type="protein sequence ID" value="SFD41416.1"/>
    <property type="molecule type" value="Genomic_DNA"/>
</dbReference>
<organism evidence="2 3">
    <name type="scientific">Flavobacterium phragmitis</name>
    <dbReference type="NCBI Taxonomy" id="739143"/>
    <lineage>
        <taxon>Bacteria</taxon>
        <taxon>Pseudomonadati</taxon>
        <taxon>Bacteroidota</taxon>
        <taxon>Flavobacteriia</taxon>
        <taxon>Flavobacteriales</taxon>
        <taxon>Flavobacteriaceae</taxon>
        <taxon>Flavobacterium</taxon>
    </lineage>
</organism>
<dbReference type="Proteomes" id="UP000199672">
    <property type="component" value="Unassembled WGS sequence"/>
</dbReference>
<proteinExistence type="predicted"/>
<evidence type="ECO:0000313" key="3">
    <source>
        <dbReference type="Proteomes" id="UP000199672"/>
    </source>
</evidence>
<keyword evidence="3" id="KW-1185">Reference proteome</keyword>
<protein>
    <recommendedName>
        <fullName evidence="4">DUF2059 domain-containing protein</fullName>
    </recommendedName>
</protein>
<sequence>MKNFKKHSFLTVCFCLFISFKSISQTNYTSARMPSQQNKIIIDKIVEATHYKNYVVDFCLSKINETSAKEGWNEQKAMEITQSINYKNFRDAIYNSFVVFDEVELETLLKAYEKDTSYQTKNVMTNNKILINNLNIFANDIVLGKYLSK</sequence>
<gene>
    <name evidence="2" type="ORF">SAMN05216297_107328</name>
</gene>
<accession>A0A1I1S4G3</accession>
<evidence type="ECO:0008006" key="4">
    <source>
        <dbReference type="Google" id="ProtNLM"/>
    </source>
</evidence>
<feature type="signal peptide" evidence="1">
    <location>
        <begin position="1"/>
        <end position="24"/>
    </location>
</feature>
<name>A0A1I1S4G3_9FLAO</name>
<dbReference type="RefSeq" id="WP_091494852.1">
    <property type="nucleotide sequence ID" value="NZ_FOMH01000007.1"/>
</dbReference>
<reference evidence="3" key="1">
    <citation type="submission" date="2016-10" db="EMBL/GenBank/DDBJ databases">
        <authorList>
            <person name="Varghese N."/>
            <person name="Submissions S."/>
        </authorList>
    </citation>
    <scope>NUCLEOTIDE SEQUENCE [LARGE SCALE GENOMIC DNA]</scope>
    <source>
        <strain evidence="3">CGMCC 1.10370</strain>
    </source>
</reference>
<dbReference type="AlphaFoldDB" id="A0A1I1S4G3"/>